<evidence type="ECO:0000313" key="3">
    <source>
        <dbReference type="Proteomes" id="UP000249898"/>
    </source>
</evidence>
<evidence type="ECO:0008006" key="4">
    <source>
        <dbReference type="Google" id="ProtNLM"/>
    </source>
</evidence>
<gene>
    <name evidence="2" type="ORF">A8139_12510</name>
</gene>
<proteinExistence type="predicted"/>
<keyword evidence="1" id="KW-0732">Signal</keyword>
<dbReference type="GO" id="GO:0020037">
    <property type="term" value="F:heme binding"/>
    <property type="evidence" value="ECO:0007669"/>
    <property type="project" value="InterPro"/>
</dbReference>
<dbReference type="InterPro" id="IPR009155">
    <property type="entry name" value="Cyt_b562"/>
</dbReference>
<dbReference type="OrthoDB" id="6106480at2"/>
<dbReference type="GO" id="GO:0022900">
    <property type="term" value="P:electron transport chain"/>
    <property type="evidence" value="ECO:0007669"/>
    <property type="project" value="InterPro"/>
</dbReference>
<name>A0A2Z4PTF2_9GAMM</name>
<dbReference type="PROSITE" id="PS51257">
    <property type="entry name" value="PROKAR_LIPOPROTEIN"/>
    <property type="match status" value="1"/>
</dbReference>
<evidence type="ECO:0000256" key="1">
    <source>
        <dbReference type="SAM" id="SignalP"/>
    </source>
</evidence>
<feature type="chain" id="PRO_5016407437" description="Cytochrome b562" evidence="1">
    <location>
        <begin position="22"/>
        <end position="143"/>
    </location>
</feature>
<organism evidence="2 3">
    <name type="scientific">Marinomonas primoryensis</name>
    <dbReference type="NCBI Taxonomy" id="178399"/>
    <lineage>
        <taxon>Bacteria</taxon>
        <taxon>Pseudomonadati</taxon>
        <taxon>Pseudomonadota</taxon>
        <taxon>Gammaproteobacteria</taxon>
        <taxon>Oceanospirillales</taxon>
        <taxon>Oceanospirillaceae</taxon>
        <taxon>Marinomonas</taxon>
    </lineage>
</organism>
<dbReference type="EMBL" id="CP016181">
    <property type="protein sequence ID" value="AWY00705.1"/>
    <property type="molecule type" value="Genomic_DNA"/>
</dbReference>
<feature type="signal peptide" evidence="1">
    <location>
        <begin position="1"/>
        <end position="21"/>
    </location>
</feature>
<dbReference type="Pfam" id="PF07361">
    <property type="entry name" value="Cytochrom_B562"/>
    <property type="match status" value="1"/>
</dbReference>
<accession>A0A2Z4PTF2</accession>
<dbReference type="Gene3D" id="1.20.120.10">
    <property type="entry name" value="Cytochrome c/b562"/>
    <property type="match status" value="1"/>
</dbReference>
<protein>
    <recommendedName>
        <fullName evidence="4">Cytochrome b562</fullName>
    </recommendedName>
</protein>
<dbReference type="GO" id="GO:0005506">
    <property type="term" value="F:iron ion binding"/>
    <property type="evidence" value="ECO:0007669"/>
    <property type="project" value="InterPro"/>
</dbReference>
<dbReference type="AlphaFoldDB" id="A0A2Z4PTF2"/>
<reference evidence="2 3" key="1">
    <citation type="submission" date="2016-06" db="EMBL/GenBank/DDBJ databases">
        <title>The sequenced genome of the ice-adhering bacterium Marinomonas primoryensis, from Antarctica.</title>
        <authorList>
            <person name="Graham L."/>
            <person name="Vance T.D.R."/>
            <person name="Davies P.L."/>
        </authorList>
    </citation>
    <scope>NUCLEOTIDE SEQUENCE [LARGE SCALE GENOMIC DNA]</scope>
    <source>
        <strain evidence="2 3">AceL</strain>
    </source>
</reference>
<dbReference type="RefSeq" id="WP_112138561.1">
    <property type="nucleotide sequence ID" value="NZ_CP016181.1"/>
</dbReference>
<sequence length="143" mass="15595">MNKGLLVATILSISCSSFAFAEGACDETALSGYMANIKDEMRLMSSDVKSGDNDAVVQRVDTLISFFEKARNETPYKFSANNLQGSQLKEQKAEYTKVVDDTIVILKKLENALQSGDSPQVKMLFGEIGGQRKLGHGSFKANC</sequence>
<dbReference type="Proteomes" id="UP000249898">
    <property type="component" value="Chromosome"/>
</dbReference>
<dbReference type="GO" id="GO:0042597">
    <property type="term" value="C:periplasmic space"/>
    <property type="evidence" value="ECO:0007669"/>
    <property type="project" value="InterPro"/>
</dbReference>
<evidence type="ECO:0000313" key="2">
    <source>
        <dbReference type="EMBL" id="AWY00705.1"/>
    </source>
</evidence>
<dbReference type="GO" id="GO:0009055">
    <property type="term" value="F:electron transfer activity"/>
    <property type="evidence" value="ECO:0007669"/>
    <property type="project" value="InterPro"/>
</dbReference>